<evidence type="ECO:0000256" key="1">
    <source>
        <dbReference type="ARBA" id="ARBA00004684"/>
    </source>
</evidence>
<dbReference type="InterPro" id="IPR044843">
    <property type="entry name" value="Trans_IPPS_bact-type"/>
</dbReference>
<protein>
    <submittedName>
        <fullName evidence="4">Phytoene/squalene synthetase</fullName>
    </submittedName>
</protein>
<dbReference type="SFLD" id="SFLDG01018">
    <property type="entry name" value="Squalene/Phytoene_Synthase_Lik"/>
    <property type="match status" value="1"/>
</dbReference>
<dbReference type="PANTHER" id="PTHR31480">
    <property type="entry name" value="BIFUNCTIONAL LYCOPENE CYCLASE/PHYTOENE SYNTHASE"/>
    <property type="match status" value="1"/>
</dbReference>
<dbReference type="STRING" id="156980.SAMN04489745_2089"/>
<organism evidence="4 5">
    <name type="scientific">Arthrobacter woluwensis</name>
    <dbReference type="NCBI Taxonomy" id="156980"/>
    <lineage>
        <taxon>Bacteria</taxon>
        <taxon>Bacillati</taxon>
        <taxon>Actinomycetota</taxon>
        <taxon>Actinomycetes</taxon>
        <taxon>Micrococcales</taxon>
        <taxon>Micrococcaceae</taxon>
        <taxon>Arthrobacter</taxon>
    </lineage>
</organism>
<name>A0A1H4PTG8_9MICC</name>
<proteinExistence type="predicted"/>
<evidence type="ECO:0000313" key="4">
    <source>
        <dbReference type="EMBL" id="SEC10723.1"/>
    </source>
</evidence>
<keyword evidence="5" id="KW-1185">Reference proteome</keyword>
<dbReference type="RefSeq" id="WP_066212400.1">
    <property type="nucleotide sequence ID" value="NZ_FNSN01000003.1"/>
</dbReference>
<dbReference type="SFLD" id="SFLDG01212">
    <property type="entry name" value="Phytoene_synthase_like"/>
    <property type="match status" value="1"/>
</dbReference>
<comment type="pathway">
    <text evidence="1">Carotenoid biosynthesis; phytoene biosynthesis.</text>
</comment>
<evidence type="ECO:0000313" key="5">
    <source>
        <dbReference type="Proteomes" id="UP000182652"/>
    </source>
</evidence>
<gene>
    <name evidence="4" type="ORF">SAMN04489745_2089</name>
</gene>
<evidence type="ECO:0000256" key="3">
    <source>
        <dbReference type="SAM" id="MobiDB-lite"/>
    </source>
</evidence>
<dbReference type="SFLD" id="SFLDS00005">
    <property type="entry name" value="Isoprenoid_Synthase_Type_I"/>
    <property type="match status" value="1"/>
</dbReference>
<dbReference type="InterPro" id="IPR008949">
    <property type="entry name" value="Isoprenoid_synthase_dom_sf"/>
</dbReference>
<dbReference type="AlphaFoldDB" id="A0A1H4PTG8"/>
<sequence>MSLSLKSRIGPRAGRHDAPDPLARYSSAASAGSVVIIRRYSTSFSLACRLLPRSARQDIANVYALVRLADEVVDGAAAHAGFSVEEVLACLDGLEQETLLALDRGYSANPVVHAFAETARRTGIDPALVTPFFASMRRDCVAVPHTADSVETYIYGSAEVVGLMCLRVFLSADEDARESPAGRWEELAEPARRLGAAFQKVNFLRDLCEDTVELGRGYFPGIEDGTLTETQKNVLVDGIRDDLRAALPGVRRLPASCRKAVELAYALFAALTDRLAATPAAVVAHERVRVPGREKACLAGAVLLGLGPARGAGRQVSA</sequence>
<dbReference type="Proteomes" id="UP000182652">
    <property type="component" value="Unassembled WGS sequence"/>
</dbReference>
<dbReference type="CDD" id="cd00683">
    <property type="entry name" value="Trans_IPPS_HH"/>
    <property type="match status" value="1"/>
</dbReference>
<dbReference type="PROSITE" id="PS01045">
    <property type="entry name" value="SQUALEN_PHYTOEN_SYN_2"/>
    <property type="match status" value="1"/>
</dbReference>
<reference evidence="4 5" key="1">
    <citation type="submission" date="2016-10" db="EMBL/GenBank/DDBJ databases">
        <authorList>
            <person name="de Groot N.N."/>
        </authorList>
    </citation>
    <scope>NUCLEOTIDE SEQUENCE [LARGE SCALE GENOMIC DNA]</scope>
    <source>
        <strain evidence="4 5">DSM 10495</strain>
    </source>
</reference>
<dbReference type="Gene3D" id="1.10.600.10">
    <property type="entry name" value="Farnesyl Diphosphate Synthase"/>
    <property type="match status" value="1"/>
</dbReference>
<dbReference type="GO" id="GO:0051996">
    <property type="term" value="F:squalene synthase [NAD(P)H] activity"/>
    <property type="evidence" value="ECO:0007669"/>
    <property type="project" value="InterPro"/>
</dbReference>
<dbReference type="GO" id="GO:0016117">
    <property type="term" value="P:carotenoid biosynthetic process"/>
    <property type="evidence" value="ECO:0007669"/>
    <property type="project" value="UniProtKB-ARBA"/>
</dbReference>
<keyword evidence="2" id="KW-0808">Transferase</keyword>
<feature type="region of interest" description="Disordered" evidence="3">
    <location>
        <begin position="1"/>
        <end position="21"/>
    </location>
</feature>
<dbReference type="GO" id="GO:0004311">
    <property type="term" value="F:geranylgeranyl diphosphate synthase activity"/>
    <property type="evidence" value="ECO:0007669"/>
    <property type="project" value="InterPro"/>
</dbReference>
<dbReference type="Pfam" id="PF00494">
    <property type="entry name" value="SQS_PSY"/>
    <property type="match status" value="1"/>
</dbReference>
<dbReference type="UniPathway" id="UPA00799"/>
<dbReference type="SUPFAM" id="SSF48576">
    <property type="entry name" value="Terpenoid synthases"/>
    <property type="match status" value="1"/>
</dbReference>
<dbReference type="InterPro" id="IPR033904">
    <property type="entry name" value="Trans_IPPS_HH"/>
</dbReference>
<accession>A0A1H4PTG8</accession>
<dbReference type="InterPro" id="IPR002060">
    <property type="entry name" value="Squ/phyt_synthse"/>
</dbReference>
<dbReference type="InterPro" id="IPR019845">
    <property type="entry name" value="Squalene/phytoene_synthase_CS"/>
</dbReference>
<dbReference type="EMBL" id="FNSN01000003">
    <property type="protein sequence ID" value="SEC10723.1"/>
    <property type="molecule type" value="Genomic_DNA"/>
</dbReference>
<evidence type="ECO:0000256" key="2">
    <source>
        <dbReference type="ARBA" id="ARBA00022679"/>
    </source>
</evidence>